<protein>
    <submittedName>
        <fullName evidence="2">Uncharacterized protein</fullName>
    </submittedName>
</protein>
<feature type="region of interest" description="Disordered" evidence="1">
    <location>
        <begin position="60"/>
        <end position="80"/>
    </location>
</feature>
<name>X6MTG7_RETFI</name>
<feature type="non-terminal residue" evidence="2">
    <location>
        <position position="138"/>
    </location>
</feature>
<sequence>MTKKNFRNEYCILSDESVFLIFFDSKTKRALHGLMNDLAESDPKACQEFLASQHKAYMESSEETDAKRKDEQVQEISYSEQKEEQQALETTFVKPRKEVEDKICFGFQCKYRNWLKVKTVKPLQNINTNANANTNIKN</sequence>
<gene>
    <name evidence="2" type="ORF">RFI_20582</name>
</gene>
<reference evidence="2 3" key="1">
    <citation type="journal article" date="2013" name="Curr. Biol.">
        <title>The Genome of the Foraminiferan Reticulomyxa filosa.</title>
        <authorList>
            <person name="Glockner G."/>
            <person name="Hulsmann N."/>
            <person name="Schleicher M."/>
            <person name="Noegel A.A."/>
            <person name="Eichinger L."/>
            <person name="Gallinger C."/>
            <person name="Pawlowski J."/>
            <person name="Sierra R."/>
            <person name="Euteneuer U."/>
            <person name="Pillet L."/>
            <person name="Moustafa A."/>
            <person name="Platzer M."/>
            <person name="Groth M."/>
            <person name="Szafranski K."/>
            <person name="Schliwa M."/>
        </authorList>
    </citation>
    <scope>NUCLEOTIDE SEQUENCE [LARGE SCALE GENOMIC DNA]</scope>
</reference>
<organism evidence="2 3">
    <name type="scientific">Reticulomyxa filosa</name>
    <dbReference type="NCBI Taxonomy" id="46433"/>
    <lineage>
        <taxon>Eukaryota</taxon>
        <taxon>Sar</taxon>
        <taxon>Rhizaria</taxon>
        <taxon>Retaria</taxon>
        <taxon>Foraminifera</taxon>
        <taxon>Monothalamids</taxon>
        <taxon>Reticulomyxidae</taxon>
        <taxon>Reticulomyxa</taxon>
    </lineage>
</organism>
<dbReference type="EMBL" id="ASPP01017870">
    <property type="protein sequence ID" value="ETO16757.1"/>
    <property type="molecule type" value="Genomic_DNA"/>
</dbReference>
<evidence type="ECO:0000313" key="3">
    <source>
        <dbReference type="Proteomes" id="UP000023152"/>
    </source>
</evidence>
<evidence type="ECO:0000256" key="1">
    <source>
        <dbReference type="SAM" id="MobiDB-lite"/>
    </source>
</evidence>
<dbReference type="Proteomes" id="UP000023152">
    <property type="component" value="Unassembled WGS sequence"/>
</dbReference>
<dbReference type="AlphaFoldDB" id="X6MTG7"/>
<proteinExistence type="predicted"/>
<comment type="caution">
    <text evidence="2">The sequence shown here is derived from an EMBL/GenBank/DDBJ whole genome shotgun (WGS) entry which is preliminary data.</text>
</comment>
<evidence type="ECO:0000313" key="2">
    <source>
        <dbReference type="EMBL" id="ETO16757.1"/>
    </source>
</evidence>
<keyword evidence="3" id="KW-1185">Reference proteome</keyword>
<accession>X6MTG7</accession>